<protein>
    <submittedName>
        <fullName evidence="2">Uncharacterized protein</fullName>
    </submittedName>
</protein>
<dbReference type="EMBL" id="JLXW01000002">
    <property type="protein sequence ID" value="KBZ68972.1"/>
    <property type="molecule type" value="Genomic_DNA"/>
</dbReference>
<comment type="caution">
    <text evidence="2">The sequence shown here is derived from an EMBL/GenBank/DDBJ whole genome shotgun (WGS) entry which is preliminary data.</text>
</comment>
<dbReference type="HOGENOM" id="CLU_153170_0_0_11"/>
<dbReference type="AlphaFoldDB" id="A0A051UII8"/>
<dbReference type="Proteomes" id="UP000025947">
    <property type="component" value="Unassembled WGS sequence"/>
</dbReference>
<evidence type="ECO:0000256" key="1">
    <source>
        <dbReference type="SAM" id="MobiDB-lite"/>
    </source>
</evidence>
<name>A0A051UII8_9MYCO</name>
<evidence type="ECO:0000313" key="2">
    <source>
        <dbReference type="EMBL" id="KBZ68972.1"/>
    </source>
</evidence>
<sequence length="135" mass="15204">MADASEGDGPRSARRTARIKQRVQELRRRRGELAAGNRASPESVDLARQHAEESLRNAKDAHHAAARRHQELARTHERTANNYQQAAMRFAQRGVDDPDQLQSQADQHWQAAHDNRLESIEDEAKADHPEQSSSG</sequence>
<organism evidence="2 3">
    <name type="scientific">Mycobacterium [tuberculosis] TKK-01-0051</name>
    <dbReference type="NCBI Taxonomy" id="1324261"/>
    <lineage>
        <taxon>Bacteria</taxon>
        <taxon>Bacillati</taxon>
        <taxon>Actinomycetota</taxon>
        <taxon>Actinomycetes</taxon>
        <taxon>Mycobacteriales</taxon>
        <taxon>Mycobacteriaceae</taxon>
        <taxon>Mycobacterium</taxon>
        <taxon>Mycobacterium avium complex (MAC)</taxon>
    </lineage>
</organism>
<reference evidence="2 3" key="1">
    <citation type="submission" date="2014-04" db="EMBL/GenBank/DDBJ databases">
        <title>The Genome Sequence of Mycobacterium tuberculosis TKK-01-0051.</title>
        <authorList>
            <consortium name="The Broad Institute Genomics Platform"/>
            <consortium name="The Broad Institute Genome Sequencing Center for Infectious Disease"/>
            <person name="Earl A.M."/>
            <person name="Cohen K."/>
            <person name="Pym A."/>
            <person name="Bishai W."/>
            <person name="Maharaj K."/>
            <person name="Desjardins C."/>
            <person name="Abeel T."/>
            <person name="Young S."/>
            <person name="Zeng Q."/>
            <person name="Gargeya S."/>
            <person name="Abouelleil A."/>
            <person name="Alvarado L."/>
            <person name="Chapman S.B."/>
            <person name="Gainer-Dewar J."/>
            <person name="Goldberg J."/>
            <person name="Griggs A."/>
            <person name="Gujja S."/>
            <person name="Hansen M."/>
            <person name="Howarth C."/>
            <person name="Imamovic A."/>
            <person name="Larimer J."/>
            <person name="Murphy C."/>
            <person name="Naylor J."/>
            <person name="Pearson M."/>
            <person name="Poon T.W."/>
            <person name="Priest M."/>
            <person name="Roberts A."/>
            <person name="Saif S."/>
            <person name="Shea T."/>
            <person name="Sykes S."/>
            <person name="Wortman J."/>
            <person name="Nusbaum C."/>
            <person name="Birren B."/>
        </authorList>
    </citation>
    <scope>NUCLEOTIDE SEQUENCE [LARGE SCALE GENOMIC DNA]</scope>
    <source>
        <strain evidence="2 3">TKK-01-0051</strain>
    </source>
</reference>
<feature type="compositionally biased region" description="Basic and acidic residues" evidence="1">
    <location>
        <begin position="111"/>
        <end position="135"/>
    </location>
</feature>
<feature type="region of interest" description="Disordered" evidence="1">
    <location>
        <begin position="1"/>
        <end position="20"/>
    </location>
</feature>
<evidence type="ECO:0000313" key="3">
    <source>
        <dbReference type="Proteomes" id="UP000025947"/>
    </source>
</evidence>
<gene>
    <name evidence="2" type="ORF">K875_01530</name>
</gene>
<feature type="compositionally biased region" description="Basic and acidic residues" evidence="1">
    <location>
        <begin position="45"/>
        <end position="79"/>
    </location>
</feature>
<feature type="region of interest" description="Disordered" evidence="1">
    <location>
        <begin position="25"/>
        <end position="135"/>
    </location>
</feature>
<accession>A0A051UII8</accession>
<proteinExistence type="predicted"/>
<dbReference type="RefSeq" id="WP_044484308.1">
    <property type="nucleotide sequence ID" value="NZ_KK328284.1"/>
</dbReference>
<dbReference type="PATRIC" id="fig|1324261.3.peg.1546"/>
<keyword evidence="3" id="KW-1185">Reference proteome</keyword>